<gene>
    <name evidence="1" type="primary">AlNc14C28G2733</name>
    <name evidence="1" type="ORF">ALNC14_031550</name>
</gene>
<organism evidence="1">
    <name type="scientific">Albugo laibachii Nc14</name>
    <dbReference type="NCBI Taxonomy" id="890382"/>
    <lineage>
        <taxon>Eukaryota</taxon>
        <taxon>Sar</taxon>
        <taxon>Stramenopiles</taxon>
        <taxon>Oomycota</taxon>
        <taxon>Peronosporomycetes</taxon>
        <taxon>Albuginales</taxon>
        <taxon>Albuginaceae</taxon>
        <taxon>Albugo</taxon>
    </lineage>
</organism>
<name>F0W7B3_9STRA</name>
<sequence>MTRIAALNKAMKELQMKTNMDGGSRVDTLVQDFMDILDELNMENFDREEPKACVKEMKDTDQIYQLAWDS</sequence>
<reference evidence="1" key="2">
    <citation type="submission" date="2011-02" db="EMBL/GenBank/DDBJ databases">
        <authorList>
            <person name="MacLean D."/>
        </authorList>
    </citation>
    <scope>NUCLEOTIDE SEQUENCE</scope>
</reference>
<proteinExistence type="predicted"/>
<dbReference type="AlphaFoldDB" id="F0W7B3"/>
<dbReference type="HOGENOM" id="CLU_2763144_0_0_1"/>
<evidence type="ECO:0000313" key="1">
    <source>
        <dbReference type="EMBL" id="CCA17012.1"/>
    </source>
</evidence>
<accession>F0W7B3</accession>
<dbReference type="EMBL" id="FR824073">
    <property type="protein sequence ID" value="CCA17012.1"/>
    <property type="molecule type" value="Genomic_DNA"/>
</dbReference>
<protein>
    <submittedName>
        <fullName evidence="1">AlNc14C28G2733 protein</fullName>
    </submittedName>
</protein>
<reference evidence="1" key="1">
    <citation type="journal article" date="2011" name="PLoS Biol.">
        <title>Gene gain and loss during evolution of obligate parasitism in the white rust pathogen of Arabidopsis thaliana.</title>
        <authorList>
            <person name="Kemen E."/>
            <person name="Gardiner A."/>
            <person name="Schultz-Larsen T."/>
            <person name="Kemen A.C."/>
            <person name="Balmuth A.L."/>
            <person name="Robert-Seilaniantz A."/>
            <person name="Bailey K."/>
            <person name="Holub E."/>
            <person name="Studholme D.J."/>
            <person name="Maclean D."/>
            <person name="Jones J.D."/>
        </authorList>
    </citation>
    <scope>NUCLEOTIDE SEQUENCE</scope>
</reference>